<evidence type="ECO:0000313" key="2">
    <source>
        <dbReference type="Proteomes" id="UP001195769"/>
    </source>
</evidence>
<accession>A0AAD4E554</accession>
<gene>
    <name evidence="1" type="ORF">F5891DRAFT_1189005</name>
</gene>
<keyword evidence="2" id="KW-1185">Reference proteome</keyword>
<dbReference type="Proteomes" id="UP001195769">
    <property type="component" value="Unassembled WGS sequence"/>
</dbReference>
<dbReference type="EMBL" id="JABBWK010000029">
    <property type="protein sequence ID" value="KAG1899919.1"/>
    <property type="molecule type" value="Genomic_DNA"/>
</dbReference>
<protein>
    <submittedName>
        <fullName evidence="1">Uncharacterized protein</fullName>
    </submittedName>
</protein>
<proteinExistence type="predicted"/>
<name>A0AAD4E554_9AGAM</name>
<dbReference type="GeneID" id="64661380"/>
<dbReference type="AlphaFoldDB" id="A0AAD4E554"/>
<organism evidence="1 2">
    <name type="scientific">Suillus fuscotomentosus</name>
    <dbReference type="NCBI Taxonomy" id="1912939"/>
    <lineage>
        <taxon>Eukaryota</taxon>
        <taxon>Fungi</taxon>
        <taxon>Dikarya</taxon>
        <taxon>Basidiomycota</taxon>
        <taxon>Agaricomycotina</taxon>
        <taxon>Agaricomycetes</taxon>
        <taxon>Agaricomycetidae</taxon>
        <taxon>Boletales</taxon>
        <taxon>Suillineae</taxon>
        <taxon>Suillaceae</taxon>
        <taxon>Suillus</taxon>
    </lineage>
</organism>
<reference evidence="1" key="1">
    <citation type="journal article" date="2020" name="New Phytol.">
        <title>Comparative genomics reveals dynamic genome evolution in host specialist ectomycorrhizal fungi.</title>
        <authorList>
            <person name="Lofgren L.A."/>
            <person name="Nguyen N.H."/>
            <person name="Vilgalys R."/>
            <person name="Ruytinx J."/>
            <person name="Liao H.L."/>
            <person name="Branco S."/>
            <person name="Kuo A."/>
            <person name="LaButti K."/>
            <person name="Lipzen A."/>
            <person name="Andreopoulos W."/>
            <person name="Pangilinan J."/>
            <person name="Riley R."/>
            <person name="Hundley H."/>
            <person name="Na H."/>
            <person name="Barry K."/>
            <person name="Grigoriev I.V."/>
            <person name="Stajich J.E."/>
            <person name="Kennedy P.G."/>
        </authorList>
    </citation>
    <scope>NUCLEOTIDE SEQUENCE</scope>
    <source>
        <strain evidence="1">FC203</strain>
    </source>
</reference>
<sequence length="143" mass="16623">MPVPYFSTEQHRWLDDQVVNYEHCYKIKDLIIFWTDIFEIFFVCWSEHEVLFPNIPRPTPQCLTEEQKQAVNDAVVIRKYFHYKRSLHTSALTGYIPFTIVSVHDHTVVLQEECADWTDITADELDIGNAGGNSGNEAEADEE</sequence>
<dbReference type="RefSeq" id="XP_041225495.1">
    <property type="nucleotide sequence ID" value="XM_041367082.1"/>
</dbReference>
<evidence type="ECO:0000313" key="1">
    <source>
        <dbReference type="EMBL" id="KAG1899919.1"/>
    </source>
</evidence>
<comment type="caution">
    <text evidence="1">The sequence shown here is derived from an EMBL/GenBank/DDBJ whole genome shotgun (WGS) entry which is preliminary data.</text>
</comment>